<dbReference type="OrthoDB" id="192467at2157"/>
<evidence type="ECO:0000313" key="2">
    <source>
        <dbReference type="EMBL" id="ELZ83113.1"/>
    </source>
</evidence>
<dbReference type="RefSeq" id="WP_008325271.1">
    <property type="nucleotide sequence ID" value="NZ_AOLK01000021.1"/>
</dbReference>
<reference evidence="2 3" key="1">
    <citation type="journal article" date="2014" name="PLoS Genet.">
        <title>Phylogenetically driven sequencing of extremely halophilic archaea reveals strategies for static and dynamic osmo-response.</title>
        <authorList>
            <person name="Becker E.A."/>
            <person name="Seitzer P.M."/>
            <person name="Tritt A."/>
            <person name="Larsen D."/>
            <person name="Krusor M."/>
            <person name="Yao A.I."/>
            <person name="Wu D."/>
            <person name="Madern D."/>
            <person name="Eisen J.A."/>
            <person name="Darling A.E."/>
            <person name="Facciotti M.T."/>
        </authorList>
    </citation>
    <scope>NUCLEOTIDE SEQUENCE [LARGE SCALE GENOMIC DNA]</scope>
    <source>
        <strain evidence="2 3">ATCC BAA-1513</strain>
    </source>
</reference>
<sequence>MAECTESDCDNVAAVRLHIPWAADRDVCPGHARALAQQDGVVAIPLDDAEENWS</sequence>
<dbReference type="STRING" id="1230453.C453_13946"/>
<dbReference type="AlphaFoldDB" id="M0HH49"/>
<dbReference type="EMBL" id="AOLK01000021">
    <property type="protein sequence ID" value="ELZ83113.1"/>
    <property type="molecule type" value="Genomic_DNA"/>
</dbReference>
<dbReference type="PATRIC" id="fig|1230453.4.peg.2767"/>
<gene>
    <name evidence="2" type="ORF">C453_13946</name>
</gene>
<dbReference type="InterPro" id="IPR058327">
    <property type="entry name" value="DUF8014"/>
</dbReference>
<dbReference type="Proteomes" id="UP000011612">
    <property type="component" value="Unassembled WGS sequence"/>
</dbReference>
<comment type="caution">
    <text evidence="2">The sequence shown here is derived from an EMBL/GenBank/DDBJ whole genome shotgun (WGS) entry which is preliminary data.</text>
</comment>
<proteinExistence type="predicted"/>
<evidence type="ECO:0000259" key="1">
    <source>
        <dbReference type="Pfam" id="PF26046"/>
    </source>
</evidence>
<accession>M0HH49</accession>
<name>M0HH49_HALEO</name>
<dbReference type="Pfam" id="PF26046">
    <property type="entry name" value="DUF8014"/>
    <property type="match status" value="1"/>
</dbReference>
<organism evidence="2 3">
    <name type="scientific">Haloferax elongans ATCC BAA-1513</name>
    <dbReference type="NCBI Taxonomy" id="1230453"/>
    <lineage>
        <taxon>Archaea</taxon>
        <taxon>Methanobacteriati</taxon>
        <taxon>Methanobacteriota</taxon>
        <taxon>Stenosarchaea group</taxon>
        <taxon>Halobacteria</taxon>
        <taxon>Halobacteriales</taxon>
        <taxon>Haloferacaceae</taxon>
        <taxon>Haloferax</taxon>
    </lineage>
</organism>
<keyword evidence="3" id="KW-1185">Reference proteome</keyword>
<protein>
    <recommendedName>
        <fullName evidence="1">DUF8014 domain-containing protein</fullName>
    </recommendedName>
</protein>
<feature type="domain" description="DUF8014" evidence="1">
    <location>
        <begin position="1"/>
        <end position="54"/>
    </location>
</feature>
<evidence type="ECO:0000313" key="3">
    <source>
        <dbReference type="Proteomes" id="UP000011612"/>
    </source>
</evidence>